<dbReference type="Pfam" id="PF04082">
    <property type="entry name" value="Fungal_trans"/>
    <property type="match status" value="1"/>
</dbReference>
<feature type="region of interest" description="Disordered" evidence="3">
    <location>
        <begin position="632"/>
        <end position="672"/>
    </location>
</feature>
<sequence length="693" mass="76858">MEVHTETSQAKSQRQTSPQSDVDANLRRKRKSRGQKACYPCRQRKVKCSYETPCRTCVDREHPELCSYDPSSKRVNFGTFVNSGAPDAVSWMPSKLEWDRVCTTLGTVEQSLLELRQDIRHLVATNHHSSVDGKASSESPPSRIPDSIARDRAQAIHTNNDLTGETVYLGSKSVPSMVVALGQDSDEVSVQDILGKSILPIFGLDNESATYPFVDLWGLPHGSIVRVEQLCKLLPSDADCLQFFRHYRDTAHVLYPGVVDIQQFESDLTNFLTNRASGQLNISGDGLSEQKVYGKNLHWVGLLFATLASGCQCSGLPRKERQLTSQVYVCCAYECLRIINYLSHSTLVDIQNLLVLGNVISNNMNAGVAWSLLGLTIRLAQSLGLNHAAPPSTSPAVKLLRSNIWWQIIWQDSLLSITYDRASSTATTGDYEQPWSGGFGKMSYSECMRGLCKIGLDIVRERAVPHGTRHQLLRIVEYRDKLNDILDKSSDHLRDAKMCRSMKDQLEHWNFYLHRSYVTAELCRPTINPSDHHVDLSSSLRKTCIESLANTVEAFLGLQNITNFASQSWAAVHRSLSSALLLGILGEPNRNERARKLLDRLVATMSGMMSGVDPSELSTPITRSITALHKLTSRHSTQGVHVESNARANSGDAEVGSRSSEASTPSFLTGHENSSPYSVMDTILWGKASIHSI</sequence>
<dbReference type="InterPro" id="IPR036864">
    <property type="entry name" value="Zn2-C6_fun-type_DNA-bd_sf"/>
</dbReference>
<dbReference type="InterPro" id="IPR004507">
    <property type="entry name" value="UbiX-like"/>
</dbReference>
<dbReference type="CDD" id="cd12148">
    <property type="entry name" value="fungal_TF_MHR"/>
    <property type="match status" value="1"/>
</dbReference>
<feature type="domain" description="Zn(2)-C6 fungal-type" evidence="4">
    <location>
        <begin position="37"/>
        <end position="68"/>
    </location>
</feature>
<dbReference type="GO" id="GO:0008270">
    <property type="term" value="F:zinc ion binding"/>
    <property type="evidence" value="ECO:0007669"/>
    <property type="project" value="InterPro"/>
</dbReference>
<evidence type="ECO:0000313" key="6">
    <source>
        <dbReference type="Proteomes" id="UP000250266"/>
    </source>
</evidence>
<protein>
    <recommendedName>
        <fullName evidence="4">Zn(2)-C6 fungal-type domain-containing protein</fullName>
    </recommendedName>
</protein>
<dbReference type="AlphaFoldDB" id="A0A8E2E1E3"/>
<feature type="region of interest" description="Disordered" evidence="3">
    <location>
        <begin position="1"/>
        <end position="35"/>
    </location>
</feature>
<dbReference type="CDD" id="cd00067">
    <property type="entry name" value="GAL4"/>
    <property type="match status" value="1"/>
</dbReference>
<keyword evidence="2" id="KW-0539">Nucleus</keyword>
<reference evidence="5 6" key="1">
    <citation type="journal article" date="2016" name="Nat. Commun.">
        <title>Ectomycorrhizal ecology is imprinted in the genome of the dominant symbiotic fungus Cenococcum geophilum.</title>
        <authorList>
            <consortium name="DOE Joint Genome Institute"/>
            <person name="Peter M."/>
            <person name="Kohler A."/>
            <person name="Ohm R.A."/>
            <person name="Kuo A."/>
            <person name="Krutzmann J."/>
            <person name="Morin E."/>
            <person name="Arend M."/>
            <person name="Barry K.W."/>
            <person name="Binder M."/>
            <person name="Choi C."/>
            <person name="Clum A."/>
            <person name="Copeland A."/>
            <person name="Grisel N."/>
            <person name="Haridas S."/>
            <person name="Kipfer T."/>
            <person name="LaButti K."/>
            <person name="Lindquist E."/>
            <person name="Lipzen A."/>
            <person name="Maire R."/>
            <person name="Meier B."/>
            <person name="Mihaltcheva S."/>
            <person name="Molinier V."/>
            <person name="Murat C."/>
            <person name="Poggeler S."/>
            <person name="Quandt C.A."/>
            <person name="Sperisen C."/>
            <person name="Tritt A."/>
            <person name="Tisserant E."/>
            <person name="Crous P.W."/>
            <person name="Henrissat B."/>
            <person name="Nehls U."/>
            <person name="Egli S."/>
            <person name="Spatafora J.W."/>
            <person name="Grigoriev I.V."/>
            <person name="Martin F.M."/>
        </authorList>
    </citation>
    <scope>NUCLEOTIDE SEQUENCE [LARGE SCALE GENOMIC DNA]</scope>
    <source>
        <strain evidence="5 6">CBS 459.81</strain>
    </source>
</reference>
<gene>
    <name evidence="5" type="ORF">K432DRAFT_308177</name>
</gene>
<dbReference type="PANTHER" id="PTHR43374:SF1">
    <property type="entry name" value="FLAVIN PRENYLTRANSFERASE PAD1, MITOCHONDRIAL"/>
    <property type="match status" value="1"/>
</dbReference>
<feature type="region of interest" description="Disordered" evidence="3">
    <location>
        <begin position="126"/>
        <end position="146"/>
    </location>
</feature>
<dbReference type="SMART" id="SM00066">
    <property type="entry name" value="GAL4"/>
    <property type="match status" value="1"/>
</dbReference>
<feature type="compositionally biased region" description="Polar residues" evidence="3">
    <location>
        <begin position="657"/>
        <end position="672"/>
    </location>
</feature>
<name>A0A8E2E1E3_9PEZI</name>
<dbReference type="Gene3D" id="4.10.240.10">
    <property type="entry name" value="Zn(2)-C6 fungal-type DNA-binding domain"/>
    <property type="match status" value="1"/>
</dbReference>
<evidence type="ECO:0000256" key="2">
    <source>
        <dbReference type="ARBA" id="ARBA00023242"/>
    </source>
</evidence>
<evidence type="ECO:0000256" key="1">
    <source>
        <dbReference type="ARBA" id="ARBA00022723"/>
    </source>
</evidence>
<dbReference type="PROSITE" id="PS00463">
    <property type="entry name" value="ZN2_CY6_FUNGAL_1"/>
    <property type="match status" value="1"/>
</dbReference>
<dbReference type="PROSITE" id="PS50048">
    <property type="entry name" value="ZN2_CY6_FUNGAL_2"/>
    <property type="match status" value="1"/>
</dbReference>
<dbReference type="InterPro" id="IPR007219">
    <property type="entry name" value="XnlR_reg_dom"/>
</dbReference>
<keyword evidence="1" id="KW-0479">Metal-binding</keyword>
<dbReference type="Pfam" id="PF00172">
    <property type="entry name" value="Zn_clus"/>
    <property type="match status" value="1"/>
</dbReference>
<feature type="compositionally biased region" description="Polar residues" evidence="3">
    <location>
        <begin position="1"/>
        <end position="22"/>
    </location>
</feature>
<dbReference type="SMART" id="SM00906">
    <property type="entry name" value="Fungal_trans"/>
    <property type="match status" value="1"/>
</dbReference>
<evidence type="ECO:0000313" key="5">
    <source>
        <dbReference type="EMBL" id="OCK75576.1"/>
    </source>
</evidence>
<organism evidence="5 6">
    <name type="scientific">Lepidopterella palustris CBS 459.81</name>
    <dbReference type="NCBI Taxonomy" id="1314670"/>
    <lineage>
        <taxon>Eukaryota</taxon>
        <taxon>Fungi</taxon>
        <taxon>Dikarya</taxon>
        <taxon>Ascomycota</taxon>
        <taxon>Pezizomycotina</taxon>
        <taxon>Dothideomycetes</taxon>
        <taxon>Pleosporomycetidae</taxon>
        <taxon>Mytilinidiales</taxon>
        <taxon>Argynnaceae</taxon>
        <taxon>Lepidopterella</taxon>
    </lineage>
</organism>
<dbReference type="SUPFAM" id="SSF57701">
    <property type="entry name" value="Zn2/Cys6 DNA-binding domain"/>
    <property type="match status" value="1"/>
</dbReference>
<dbReference type="GO" id="GO:0000981">
    <property type="term" value="F:DNA-binding transcription factor activity, RNA polymerase II-specific"/>
    <property type="evidence" value="ECO:0007669"/>
    <property type="project" value="InterPro"/>
</dbReference>
<dbReference type="OrthoDB" id="1747771at2759"/>
<dbReference type="PANTHER" id="PTHR43374">
    <property type="entry name" value="FLAVIN PRENYLTRANSFERASE"/>
    <property type="match status" value="1"/>
</dbReference>
<dbReference type="GO" id="GO:0006351">
    <property type="term" value="P:DNA-templated transcription"/>
    <property type="evidence" value="ECO:0007669"/>
    <property type="project" value="InterPro"/>
</dbReference>
<evidence type="ECO:0000256" key="3">
    <source>
        <dbReference type="SAM" id="MobiDB-lite"/>
    </source>
</evidence>
<dbReference type="GO" id="GO:0003677">
    <property type="term" value="F:DNA binding"/>
    <property type="evidence" value="ECO:0007669"/>
    <property type="project" value="InterPro"/>
</dbReference>
<accession>A0A8E2E1E3</accession>
<dbReference type="Proteomes" id="UP000250266">
    <property type="component" value="Unassembled WGS sequence"/>
</dbReference>
<proteinExistence type="predicted"/>
<dbReference type="InterPro" id="IPR001138">
    <property type="entry name" value="Zn2Cys6_DnaBD"/>
</dbReference>
<dbReference type="GO" id="GO:0016831">
    <property type="term" value="F:carboxy-lyase activity"/>
    <property type="evidence" value="ECO:0007669"/>
    <property type="project" value="TreeGrafter"/>
</dbReference>
<dbReference type="EMBL" id="KV745299">
    <property type="protein sequence ID" value="OCK75576.1"/>
    <property type="molecule type" value="Genomic_DNA"/>
</dbReference>
<keyword evidence="6" id="KW-1185">Reference proteome</keyword>
<evidence type="ECO:0000259" key="4">
    <source>
        <dbReference type="PROSITE" id="PS50048"/>
    </source>
</evidence>